<sequence>MISIATDEREIVLLYNSDIKNHREIFAYAQSADVKLNALDITKEKITGTLWSEIANLLGREVKDLLHMDHSTFVQKHGDNVTLDNDGAIKLLQHEPELFIFPIAIKGKRAIEAHLYGDITELFGNDTSKIHIP</sequence>
<dbReference type="InterPro" id="IPR036249">
    <property type="entry name" value="Thioredoxin-like_sf"/>
</dbReference>
<reference evidence="1 2" key="1">
    <citation type="journal article" date="2014" name="Proc. Natl. Acad. Sci. U.S.A.">
        <title>Functional characterization of flavobacteria rhodopsins reveals a unique class of light-driven chloride pump in bacteria.</title>
        <authorList>
            <person name="Yoshizawa S."/>
            <person name="Kumagai Y."/>
            <person name="Kim H."/>
            <person name="Ogura Y."/>
            <person name="Hayashi T."/>
            <person name="Iwasaki W."/>
            <person name="DeLong E.F."/>
            <person name="Kogure K."/>
        </authorList>
    </citation>
    <scope>NUCLEOTIDE SEQUENCE [LARGE SCALE GENOMIC DNA]</scope>
    <source>
        <strain evidence="1 2">S1-08</strain>
    </source>
</reference>
<dbReference type="STRING" id="1454201.NMS_2323"/>
<evidence type="ECO:0000313" key="1">
    <source>
        <dbReference type="EMBL" id="BAO56332.1"/>
    </source>
</evidence>
<dbReference type="EMBL" id="AP014548">
    <property type="protein sequence ID" value="BAO56332.1"/>
    <property type="molecule type" value="Genomic_DNA"/>
</dbReference>
<proteinExistence type="predicted"/>
<accession>W8VXQ4</accession>
<gene>
    <name evidence="1" type="ORF">NMS_2323</name>
</gene>
<dbReference type="OrthoDB" id="1434620at2"/>
<protein>
    <recommendedName>
        <fullName evidence="3">Arsenate reductase</fullName>
    </recommendedName>
</protein>
<evidence type="ECO:0000313" key="2">
    <source>
        <dbReference type="Proteomes" id="UP000031760"/>
    </source>
</evidence>
<dbReference type="HOGENOM" id="CLU_142866_0_0_10"/>
<dbReference type="Gene3D" id="3.40.30.10">
    <property type="entry name" value="Glutaredoxin"/>
    <property type="match status" value="1"/>
</dbReference>
<organism evidence="1 2">
    <name type="scientific">Nonlabens marinus S1-08</name>
    <dbReference type="NCBI Taxonomy" id="1454201"/>
    <lineage>
        <taxon>Bacteria</taxon>
        <taxon>Pseudomonadati</taxon>
        <taxon>Bacteroidota</taxon>
        <taxon>Flavobacteriia</taxon>
        <taxon>Flavobacteriales</taxon>
        <taxon>Flavobacteriaceae</taxon>
        <taxon>Nonlabens</taxon>
    </lineage>
</organism>
<dbReference type="AlphaFoldDB" id="W8VXQ4"/>
<name>W8VXQ4_9FLAO</name>
<dbReference type="SUPFAM" id="SSF52833">
    <property type="entry name" value="Thioredoxin-like"/>
    <property type="match status" value="1"/>
</dbReference>
<evidence type="ECO:0008006" key="3">
    <source>
        <dbReference type="Google" id="ProtNLM"/>
    </source>
</evidence>
<dbReference type="RefSeq" id="WP_041496818.1">
    <property type="nucleotide sequence ID" value="NZ_AP014548.1"/>
</dbReference>
<dbReference type="Proteomes" id="UP000031760">
    <property type="component" value="Chromosome"/>
</dbReference>
<dbReference type="KEGG" id="nmf:NMS_2323"/>
<keyword evidence="2" id="KW-1185">Reference proteome</keyword>